<evidence type="ECO:0000256" key="3">
    <source>
        <dbReference type="ARBA" id="ARBA00022989"/>
    </source>
</evidence>
<accession>A0A6J1CZB5</accession>
<keyword evidence="2 5" id="KW-0812">Transmembrane</keyword>
<dbReference type="KEGG" id="mcha:111015575"/>
<dbReference type="RefSeq" id="XP_022146337.1">
    <property type="nucleotide sequence ID" value="XM_022290645.1"/>
</dbReference>
<feature type="transmembrane region" description="Helical" evidence="5">
    <location>
        <begin position="443"/>
        <end position="463"/>
    </location>
</feature>
<dbReference type="SUPFAM" id="SSF103473">
    <property type="entry name" value="MFS general substrate transporter"/>
    <property type="match status" value="1"/>
</dbReference>
<feature type="transmembrane region" description="Helical" evidence="5">
    <location>
        <begin position="39"/>
        <end position="57"/>
    </location>
</feature>
<feature type="transmembrane region" description="Helical" evidence="5">
    <location>
        <begin position="186"/>
        <end position="203"/>
    </location>
</feature>
<feature type="domain" description="Major facilitator superfamily (MFS) profile" evidence="6">
    <location>
        <begin position="47"/>
        <end position="468"/>
    </location>
</feature>
<comment type="subcellular location">
    <subcellularLocation>
        <location evidence="1">Membrane</location>
        <topology evidence="1">Multi-pass membrane protein</topology>
    </subcellularLocation>
</comment>
<dbReference type="InterPro" id="IPR036259">
    <property type="entry name" value="MFS_trans_sf"/>
</dbReference>
<keyword evidence="3 5" id="KW-1133">Transmembrane helix</keyword>
<evidence type="ECO:0000256" key="1">
    <source>
        <dbReference type="ARBA" id="ARBA00004141"/>
    </source>
</evidence>
<feature type="transmembrane region" description="Helical" evidence="5">
    <location>
        <begin position="157"/>
        <end position="180"/>
    </location>
</feature>
<dbReference type="AlphaFoldDB" id="A0A6J1CZB5"/>
<dbReference type="InterPro" id="IPR020846">
    <property type="entry name" value="MFS_dom"/>
</dbReference>
<keyword evidence="7" id="KW-1185">Reference proteome</keyword>
<feature type="transmembrane region" description="Helical" evidence="5">
    <location>
        <begin position="419"/>
        <end position="437"/>
    </location>
</feature>
<dbReference type="Proteomes" id="UP000504603">
    <property type="component" value="Unplaced"/>
</dbReference>
<feature type="transmembrane region" description="Helical" evidence="5">
    <location>
        <begin position="298"/>
        <end position="318"/>
    </location>
</feature>
<gene>
    <name evidence="8" type="primary">LOC111015575</name>
</gene>
<dbReference type="Gene3D" id="1.20.1250.20">
    <property type="entry name" value="MFS general substrate transporter like domains"/>
    <property type="match status" value="2"/>
</dbReference>
<dbReference type="GO" id="GO:0016020">
    <property type="term" value="C:membrane"/>
    <property type="evidence" value="ECO:0007669"/>
    <property type="project" value="UniProtKB-SubCell"/>
</dbReference>
<name>A0A6J1CZB5_MOMCH</name>
<feature type="transmembrane region" description="Helical" evidence="5">
    <location>
        <begin position="124"/>
        <end position="145"/>
    </location>
</feature>
<reference evidence="8" key="1">
    <citation type="submission" date="2025-08" db="UniProtKB">
        <authorList>
            <consortium name="RefSeq"/>
        </authorList>
    </citation>
    <scope>IDENTIFICATION</scope>
    <source>
        <strain evidence="8">OHB3-1</strain>
    </source>
</reference>
<evidence type="ECO:0000256" key="2">
    <source>
        <dbReference type="ARBA" id="ARBA00022692"/>
    </source>
</evidence>
<evidence type="ECO:0000256" key="4">
    <source>
        <dbReference type="ARBA" id="ARBA00023136"/>
    </source>
</evidence>
<sequence length="489" mass="52930">MADHDTSSLLLSPAIASSSTDELHGPSLDSMFERCVRDLGLAAQLLQALVVCLAWFFDAQQTFIAVFTDANPKWHCTTGSVEASNSNSSCDICLSPKDSWAWDSPAGSHSSIVSEWGLYCAPSFFSGLPSSSFFLGCIVGGFALATLADSSLGRKNTLLLSCLIMSSSSFLTAFSSNIWIYSTFRFLSGFGRANVGTCALVLSTELVGKRWRGQVGVTGFFAFTFGFLSLPLLAYALEGCSWRSLYIWTSVPVLLYCLLLQFSVRESPRWLLVQGHKEEAAVESFMSAMKMLFEKRWCIQRMVAVMSIGLGTGMSYYGMPLGLGNLGTNLYVSAALNALSELPAALFTLLLIGRLNRRGALVGFAMVSGICSVLSVMKLKVKLSLELVSFFCACTVVNVLLMFTIELFPTCVRNSAMSLVRQALVIGGVVGSFLAVAGRNMEFLSYGVFGIVIAACGLFAACLPETNGRSICDTMDEEERRHHQSPPQC</sequence>
<feature type="transmembrane region" description="Helical" evidence="5">
    <location>
        <begin position="215"/>
        <end position="233"/>
    </location>
</feature>
<dbReference type="Pfam" id="PF00083">
    <property type="entry name" value="Sugar_tr"/>
    <property type="match status" value="1"/>
</dbReference>
<feature type="transmembrane region" description="Helical" evidence="5">
    <location>
        <begin position="245"/>
        <end position="264"/>
    </location>
</feature>
<evidence type="ECO:0000313" key="8">
    <source>
        <dbReference type="RefSeq" id="XP_022146337.1"/>
    </source>
</evidence>
<dbReference type="GeneID" id="111015575"/>
<dbReference type="PANTHER" id="PTHR24064">
    <property type="entry name" value="SOLUTE CARRIER FAMILY 22 MEMBER"/>
    <property type="match status" value="1"/>
</dbReference>
<evidence type="ECO:0000256" key="5">
    <source>
        <dbReference type="SAM" id="Phobius"/>
    </source>
</evidence>
<feature type="transmembrane region" description="Helical" evidence="5">
    <location>
        <begin position="359"/>
        <end position="377"/>
    </location>
</feature>
<evidence type="ECO:0000259" key="6">
    <source>
        <dbReference type="PROSITE" id="PS50850"/>
    </source>
</evidence>
<feature type="transmembrane region" description="Helical" evidence="5">
    <location>
        <begin position="330"/>
        <end position="352"/>
    </location>
</feature>
<dbReference type="GO" id="GO:0022857">
    <property type="term" value="F:transmembrane transporter activity"/>
    <property type="evidence" value="ECO:0007669"/>
    <property type="project" value="InterPro"/>
</dbReference>
<evidence type="ECO:0000313" key="7">
    <source>
        <dbReference type="Proteomes" id="UP000504603"/>
    </source>
</evidence>
<feature type="transmembrane region" description="Helical" evidence="5">
    <location>
        <begin position="383"/>
        <end position="407"/>
    </location>
</feature>
<keyword evidence="4 5" id="KW-0472">Membrane</keyword>
<protein>
    <submittedName>
        <fullName evidence="8">Organic cation/carnitine transporter 3</fullName>
    </submittedName>
</protein>
<dbReference type="OrthoDB" id="5296287at2759"/>
<dbReference type="PROSITE" id="PS50850">
    <property type="entry name" value="MFS"/>
    <property type="match status" value="1"/>
</dbReference>
<proteinExistence type="predicted"/>
<organism evidence="7 8">
    <name type="scientific">Momordica charantia</name>
    <name type="common">Bitter gourd</name>
    <name type="synonym">Balsam pear</name>
    <dbReference type="NCBI Taxonomy" id="3673"/>
    <lineage>
        <taxon>Eukaryota</taxon>
        <taxon>Viridiplantae</taxon>
        <taxon>Streptophyta</taxon>
        <taxon>Embryophyta</taxon>
        <taxon>Tracheophyta</taxon>
        <taxon>Spermatophyta</taxon>
        <taxon>Magnoliopsida</taxon>
        <taxon>eudicotyledons</taxon>
        <taxon>Gunneridae</taxon>
        <taxon>Pentapetalae</taxon>
        <taxon>rosids</taxon>
        <taxon>fabids</taxon>
        <taxon>Cucurbitales</taxon>
        <taxon>Cucurbitaceae</taxon>
        <taxon>Momordiceae</taxon>
        <taxon>Momordica</taxon>
    </lineage>
</organism>
<dbReference type="InterPro" id="IPR005828">
    <property type="entry name" value="MFS_sugar_transport-like"/>
</dbReference>